<dbReference type="GeneID" id="25985788"/>
<feature type="short sequence motif" description="Q motif" evidence="11">
    <location>
        <begin position="112"/>
        <end position="140"/>
    </location>
</feature>
<evidence type="ECO:0000256" key="8">
    <source>
        <dbReference type="ARBA" id="ARBA00022884"/>
    </source>
</evidence>
<dbReference type="SMART" id="SM00490">
    <property type="entry name" value="HELICc"/>
    <property type="match status" value="1"/>
</dbReference>
<dbReference type="GO" id="GO:0005524">
    <property type="term" value="F:ATP binding"/>
    <property type="evidence" value="ECO:0007669"/>
    <property type="project" value="UniProtKB-KW"/>
</dbReference>
<evidence type="ECO:0000256" key="12">
    <source>
        <dbReference type="SAM" id="MobiDB-lite"/>
    </source>
</evidence>
<dbReference type="Proteomes" id="UP000002748">
    <property type="component" value="Unassembled WGS sequence"/>
</dbReference>
<dbReference type="Pfam" id="PF00270">
    <property type="entry name" value="DEAD"/>
    <property type="match status" value="1"/>
</dbReference>
<evidence type="ECO:0000256" key="5">
    <source>
        <dbReference type="ARBA" id="ARBA00022801"/>
    </source>
</evidence>
<feature type="region of interest" description="Disordered" evidence="12">
    <location>
        <begin position="600"/>
        <end position="627"/>
    </location>
</feature>
<organism evidence="16 17">
    <name type="scientific">Trichosporon asahii var. asahii (strain ATCC 90039 / CBS 2479 / JCM 2466 / KCTC 7840 / NBRC 103889/ NCYC 2677 / UAMH 7654)</name>
    <name type="common">Yeast</name>
    <dbReference type="NCBI Taxonomy" id="1186058"/>
    <lineage>
        <taxon>Eukaryota</taxon>
        <taxon>Fungi</taxon>
        <taxon>Dikarya</taxon>
        <taxon>Basidiomycota</taxon>
        <taxon>Agaricomycotina</taxon>
        <taxon>Tremellomycetes</taxon>
        <taxon>Trichosporonales</taxon>
        <taxon>Trichosporonaceae</taxon>
        <taxon>Trichosporon</taxon>
    </lineage>
</organism>
<dbReference type="PANTHER" id="PTHR47959:SF1">
    <property type="entry name" value="ATP-DEPENDENT RNA HELICASE DBPA"/>
    <property type="match status" value="1"/>
</dbReference>
<feature type="compositionally biased region" description="Basic and acidic residues" evidence="12">
    <location>
        <begin position="51"/>
        <end position="65"/>
    </location>
</feature>
<accession>J6EVU1</accession>
<keyword evidence="5" id="KW-0378">Hydrolase</keyword>
<feature type="compositionally biased region" description="Basic and acidic residues" evidence="12">
    <location>
        <begin position="465"/>
        <end position="477"/>
    </location>
</feature>
<evidence type="ECO:0000256" key="3">
    <source>
        <dbReference type="ARBA" id="ARBA00022517"/>
    </source>
</evidence>
<dbReference type="GO" id="GO:0016787">
    <property type="term" value="F:hydrolase activity"/>
    <property type="evidence" value="ECO:0007669"/>
    <property type="project" value="UniProtKB-KW"/>
</dbReference>
<sequence length="627" mass="68317">MFRALRISTRTTTSLRTITTSAPAAGYVKSGRGGSSSSSGSRRQSNSQRLNRFDNRDDRPSRRPDASGQSIAGRDRPSSVPQVPRPPRTKEEKDRKLPAHRQEANIIMSQPRDFSSFELNPAMQEVLAQKGYQKTTPIQSLALSEILASPPPEAEGAASRTAAILGAETGSGKTLAYLLPLMQRLKEDDRPGPRSGILAPRAIVLAPTHELTRQSTAVAKQLSHGVKLRVAGASSPGTVKGAGGVDILFSTGRRMAQLLGLERERGERVPVERKRYDDQEPEFSPARLEWLIIDEADVLLGSAFADETNAILRRLPRNVNVLLVTATLPPALLAQIGAPDSPLKDYEFDQLLSPGLHRLPAKLETRFVPWSKSGNMYSDIAHEVRRVFAEEALDAKNAAHDEEAQRGLKPGSVKPQRNMAVVFCSSLGKVAAVSKALEERDIKCLPWTGDSADRKVGRNGPLDHFLVDHNKRPEGLEIPKPPKQVATTDDGQPIAVTEAEAEAAENENEGEKVKKEQPESEKKKPRVLVTTSLLSRGLDFSPLVSTIYLVDPPRNVLDFVHRAGRAGRAGRPGRVVVFGLQHAGQSKYSEQLKEVLRGTERRKAAKPGARTFEGVKAHGGGKGGKRK</sequence>
<comment type="catalytic activity">
    <reaction evidence="10">
        <text>ATP + H2O = ADP + phosphate + H(+)</text>
        <dbReference type="Rhea" id="RHEA:13065"/>
        <dbReference type="ChEBI" id="CHEBI:15377"/>
        <dbReference type="ChEBI" id="CHEBI:15378"/>
        <dbReference type="ChEBI" id="CHEBI:30616"/>
        <dbReference type="ChEBI" id="CHEBI:43474"/>
        <dbReference type="ChEBI" id="CHEBI:456216"/>
        <dbReference type="EC" id="3.6.4.13"/>
    </reaction>
</comment>
<evidence type="ECO:0000256" key="6">
    <source>
        <dbReference type="ARBA" id="ARBA00022806"/>
    </source>
</evidence>
<feature type="compositionally biased region" description="Acidic residues" evidence="12">
    <location>
        <begin position="499"/>
        <end position="508"/>
    </location>
</feature>
<dbReference type="SUPFAM" id="SSF52540">
    <property type="entry name" value="P-loop containing nucleoside triphosphate hydrolases"/>
    <property type="match status" value="1"/>
</dbReference>
<feature type="compositionally biased region" description="Basic and acidic residues" evidence="12">
    <location>
        <begin position="88"/>
        <end position="102"/>
    </location>
</feature>
<reference evidence="16 17" key="1">
    <citation type="journal article" date="2012" name="Eukaryot. Cell">
        <title>Draft genome sequence of CBS 2479, the standard type strain of Trichosporon asahii.</title>
        <authorList>
            <person name="Yang R.Y."/>
            <person name="Li H.T."/>
            <person name="Zhu H."/>
            <person name="Zhou G.P."/>
            <person name="Wang M."/>
            <person name="Wang L."/>
        </authorList>
    </citation>
    <scope>NUCLEOTIDE SEQUENCE [LARGE SCALE GENOMIC DNA]</scope>
    <source>
        <strain evidence="17">ATCC 90039 / CBS 2479 / JCM 2466 / KCTC 7840 / NCYC 2677 / UAMH 7654</strain>
    </source>
</reference>
<dbReference type="CDD" id="cd00268">
    <property type="entry name" value="DEADc"/>
    <property type="match status" value="1"/>
</dbReference>
<dbReference type="SMART" id="SM00487">
    <property type="entry name" value="DEXDc"/>
    <property type="match status" value="1"/>
</dbReference>
<dbReference type="KEGG" id="tasa:A1Q1_02274"/>
<dbReference type="GO" id="GO:0042254">
    <property type="term" value="P:ribosome biogenesis"/>
    <property type="evidence" value="ECO:0007669"/>
    <property type="project" value="UniProtKB-KW"/>
</dbReference>
<feature type="compositionally biased region" description="Gly residues" evidence="12">
    <location>
        <begin position="617"/>
        <end position="627"/>
    </location>
</feature>
<evidence type="ECO:0000259" key="13">
    <source>
        <dbReference type="PROSITE" id="PS51192"/>
    </source>
</evidence>
<keyword evidence="9" id="KW-0539">Nucleus</keyword>
<proteinExistence type="predicted"/>
<dbReference type="InterPro" id="IPR044742">
    <property type="entry name" value="DEAD/DEAH_RhlB"/>
</dbReference>
<dbReference type="PROSITE" id="PS51195">
    <property type="entry name" value="Q_MOTIF"/>
    <property type="match status" value="1"/>
</dbReference>
<evidence type="ECO:0000313" key="16">
    <source>
        <dbReference type="EMBL" id="EJT48729.1"/>
    </source>
</evidence>
<dbReference type="VEuPathDB" id="FungiDB:A1Q1_02274"/>
<evidence type="ECO:0000256" key="4">
    <source>
        <dbReference type="ARBA" id="ARBA00022741"/>
    </source>
</evidence>
<dbReference type="GO" id="GO:0010467">
    <property type="term" value="P:gene expression"/>
    <property type="evidence" value="ECO:0007669"/>
    <property type="project" value="UniProtKB-ARBA"/>
</dbReference>
<dbReference type="EC" id="3.6.4.13" evidence="2"/>
<gene>
    <name evidence="16" type="ORF">A1Q1_02274</name>
</gene>
<feature type="domain" description="DEAD-box RNA helicase Q" evidence="15">
    <location>
        <begin position="112"/>
        <end position="140"/>
    </location>
</feature>
<dbReference type="PANTHER" id="PTHR47959">
    <property type="entry name" value="ATP-DEPENDENT RNA HELICASE RHLE-RELATED"/>
    <property type="match status" value="1"/>
</dbReference>
<dbReference type="RefSeq" id="XP_014180694.1">
    <property type="nucleotide sequence ID" value="XM_014325219.1"/>
</dbReference>
<dbReference type="InterPro" id="IPR001650">
    <property type="entry name" value="Helicase_C-like"/>
</dbReference>
<dbReference type="EMBL" id="ALBS01000193">
    <property type="protein sequence ID" value="EJT48729.1"/>
    <property type="molecule type" value="Genomic_DNA"/>
</dbReference>
<dbReference type="PROSITE" id="PS51192">
    <property type="entry name" value="HELICASE_ATP_BIND_1"/>
    <property type="match status" value="1"/>
</dbReference>
<keyword evidence="6 16" id="KW-0347">Helicase</keyword>
<dbReference type="PROSITE" id="PS51194">
    <property type="entry name" value="HELICASE_CTER"/>
    <property type="match status" value="1"/>
</dbReference>
<dbReference type="InterPro" id="IPR050079">
    <property type="entry name" value="DEAD_box_RNA_helicase"/>
</dbReference>
<comment type="caution">
    <text evidence="16">The sequence shown here is derived from an EMBL/GenBank/DDBJ whole genome shotgun (WGS) entry which is preliminary data.</text>
</comment>
<feature type="domain" description="Helicase ATP-binding" evidence="13">
    <location>
        <begin position="154"/>
        <end position="346"/>
    </location>
</feature>
<feature type="compositionally biased region" description="Low complexity" evidence="12">
    <location>
        <begin position="35"/>
        <end position="49"/>
    </location>
</feature>
<dbReference type="InterPro" id="IPR011545">
    <property type="entry name" value="DEAD/DEAH_box_helicase_dom"/>
</dbReference>
<dbReference type="HOGENOM" id="CLU_436270_0_0_1"/>
<dbReference type="GO" id="GO:0005829">
    <property type="term" value="C:cytosol"/>
    <property type="evidence" value="ECO:0007669"/>
    <property type="project" value="TreeGrafter"/>
</dbReference>
<keyword evidence="8" id="KW-0694">RNA-binding</keyword>
<dbReference type="GO" id="GO:0003723">
    <property type="term" value="F:RNA binding"/>
    <property type="evidence" value="ECO:0007669"/>
    <property type="project" value="UniProtKB-KW"/>
</dbReference>
<keyword evidence="7" id="KW-0067">ATP-binding</keyword>
<evidence type="ECO:0000256" key="9">
    <source>
        <dbReference type="ARBA" id="ARBA00023242"/>
    </source>
</evidence>
<dbReference type="InterPro" id="IPR014014">
    <property type="entry name" value="RNA_helicase_DEAD_Q_motif"/>
</dbReference>
<evidence type="ECO:0000256" key="1">
    <source>
        <dbReference type="ARBA" id="ARBA00004123"/>
    </source>
</evidence>
<protein>
    <recommendedName>
        <fullName evidence="2">RNA helicase</fullName>
        <ecNumber evidence="2">3.6.4.13</ecNumber>
    </recommendedName>
</protein>
<dbReference type="InterPro" id="IPR027417">
    <property type="entry name" value="P-loop_NTPase"/>
</dbReference>
<evidence type="ECO:0000259" key="15">
    <source>
        <dbReference type="PROSITE" id="PS51195"/>
    </source>
</evidence>
<dbReference type="GO" id="GO:0003724">
    <property type="term" value="F:RNA helicase activity"/>
    <property type="evidence" value="ECO:0007669"/>
    <property type="project" value="UniProtKB-EC"/>
</dbReference>
<evidence type="ECO:0000259" key="14">
    <source>
        <dbReference type="PROSITE" id="PS51194"/>
    </source>
</evidence>
<dbReference type="OrthoDB" id="10256233at2759"/>
<comment type="subcellular location">
    <subcellularLocation>
        <location evidence="1">Nucleus</location>
    </subcellularLocation>
</comment>
<keyword evidence="3" id="KW-0690">Ribosome biogenesis</keyword>
<evidence type="ECO:0000256" key="7">
    <source>
        <dbReference type="ARBA" id="ARBA00022840"/>
    </source>
</evidence>
<dbReference type="Pfam" id="PF00271">
    <property type="entry name" value="Helicase_C"/>
    <property type="match status" value="1"/>
</dbReference>
<evidence type="ECO:0000256" key="2">
    <source>
        <dbReference type="ARBA" id="ARBA00012552"/>
    </source>
</evidence>
<feature type="region of interest" description="Disordered" evidence="12">
    <location>
        <begin position="18"/>
        <end position="102"/>
    </location>
</feature>
<evidence type="ECO:0000256" key="10">
    <source>
        <dbReference type="ARBA" id="ARBA00047984"/>
    </source>
</evidence>
<dbReference type="Gene3D" id="3.40.50.300">
    <property type="entry name" value="P-loop containing nucleotide triphosphate hydrolases"/>
    <property type="match status" value="2"/>
</dbReference>
<evidence type="ECO:0000256" key="11">
    <source>
        <dbReference type="PROSITE-ProRule" id="PRU00552"/>
    </source>
</evidence>
<dbReference type="AlphaFoldDB" id="J6EVU1"/>
<evidence type="ECO:0000313" key="17">
    <source>
        <dbReference type="Proteomes" id="UP000002748"/>
    </source>
</evidence>
<keyword evidence="4" id="KW-0547">Nucleotide-binding</keyword>
<dbReference type="InterPro" id="IPR014001">
    <property type="entry name" value="Helicase_ATP-bd"/>
</dbReference>
<feature type="region of interest" description="Disordered" evidence="12">
    <location>
        <begin position="456"/>
        <end position="525"/>
    </location>
</feature>
<name>J6EVU1_TRIAS</name>
<feature type="compositionally biased region" description="Basic and acidic residues" evidence="12">
    <location>
        <begin position="509"/>
        <end position="522"/>
    </location>
</feature>
<feature type="domain" description="Helicase C-terminal" evidence="14">
    <location>
        <begin position="407"/>
        <end position="613"/>
    </location>
</feature>
<dbReference type="GO" id="GO:0005634">
    <property type="term" value="C:nucleus"/>
    <property type="evidence" value="ECO:0007669"/>
    <property type="project" value="UniProtKB-SubCell"/>
</dbReference>